<evidence type="ECO:0000256" key="4">
    <source>
        <dbReference type="ARBA" id="ARBA00022679"/>
    </source>
</evidence>
<comment type="caution">
    <text evidence="6">The sequence shown here is derived from an EMBL/GenBank/DDBJ whole genome shotgun (WGS) entry which is preliminary data.</text>
</comment>
<accession>A0A918XCQ6</accession>
<keyword evidence="3" id="KW-0328">Glycosyltransferase</keyword>
<sequence>MITVSQMHIIETYFECCGFDHTMLQGGTSVYLWNLSRAFAREGHRVSLVSPAHGRLDDLRRRHEVEDLPYEDSHTLPLVLDPRVWRGFEETTHLGLRTTAHRIRKEGVDLYLLSNEYLDRLSDSFYPPYSAKGRDLTFFKPLVFQADCVRFLRAWFGDERAIVHMHEPYYHYLLPAALRDDPTKQVVSTVQSNMPITKKVHAPKVHRLLEALDAPLATGAEGEVGRDGDSGTGGALTAMSQYQQRTHLHYEYPRDYVGVYELVAEHADLVDFLSPGQRDFYTTFQDTPFERLFRELDVYGTVRRNAYKGFVGGCAISDTWLADDGGGVDRDEVLGGLGLDPGLPTFFHNARYAVEHKGQRELLRAVDRVLGDGLAANFVLRCVSPVGIDDPLFHEVERRWPDRVRIQSARAEEDAVRAYAAAADFCVFPSKFEMDTFLIAQGEAMAHGAVPVATDQCGTSHFHHASPEPLATGLSVPRSFAEDDDLLVTALAERLRDATELLEKDPERYGELSARSAAVARTFTWEDCARRHLEAFGSLWRGERPVLEARDALRWGWFDLLPEHVWTEHREEIAEAALELGDPKVYARCAPVEGEAARRLFRSAWLRADFASCERLLRDHGDHVPAEKADLLRSRHGSEDGERGAVYRFAHALRVEMVVPGVNVDGWRAAPRVVPLTRIGPGEFSLPRTPGEDGTPASAVLLLTLDSGRSAWDTVRHG</sequence>
<dbReference type="PANTHER" id="PTHR12526">
    <property type="entry name" value="GLYCOSYLTRANSFERASE"/>
    <property type="match status" value="1"/>
</dbReference>
<proteinExistence type="predicted"/>
<protein>
    <recommendedName>
        <fullName evidence="2">starch synthase</fullName>
        <ecNumber evidence="2">2.4.1.21</ecNumber>
    </recommendedName>
</protein>
<dbReference type="EC" id="2.4.1.21" evidence="2"/>
<dbReference type="Gene3D" id="3.40.50.2000">
    <property type="entry name" value="Glycogen Phosphorylase B"/>
    <property type="match status" value="2"/>
</dbReference>
<dbReference type="SUPFAM" id="SSF53756">
    <property type="entry name" value="UDP-Glycosyltransferase/glycogen phosphorylase"/>
    <property type="match status" value="1"/>
</dbReference>
<dbReference type="GO" id="GO:0009011">
    <property type="term" value="F:alpha-1,4-glucan glucosyltransferase (ADP-glucose donor) activity"/>
    <property type="evidence" value="ECO:0007669"/>
    <property type="project" value="UniProtKB-EC"/>
</dbReference>
<keyword evidence="7" id="KW-1185">Reference proteome</keyword>
<dbReference type="Pfam" id="PF08323">
    <property type="entry name" value="Glyco_transf_5"/>
    <property type="match status" value="1"/>
</dbReference>
<gene>
    <name evidence="6" type="ORF">GCM10007147_21580</name>
</gene>
<evidence type="ECO:0000313" key="6">
    <source>
        <dbReference type="EMBL" id="GHD24896.1"/>
    </source>
</evidence>
<dbReference type="EMBL" id="BMXL01000009">
    <property type="protein sequence ID" value="GHD24896.1"/>
    <property type="molecule type" value="Genomic_DNA"/>
</dbReference>
<organism evidence="6 7">
    <name type="scientific">Nocardiopsis kunsanensis</name>
    <dbReference type="NCBI Taxonomy" id="141693"/>
    <lineage>
        <taxon>Bacteria</taxon>
        <taxon>Bacillati</taxon>
        <taxon>Actinomycetota</taxon>
        <taxon>Actinomycetes</taxon>
        <taxon>Streptosporangiales</taxon>
        <taxon>Nocardiopsidaceae</taxon>
        <taxon>Nocardiopsis</taxon>
    </lineage>
</organism>
<reference evidence="6 7" key="1">
    <citation type="journal article" date="2014" name="Int. J. Syst. Evol. Microbiol.">
        <title>Complete genome sequence of Corynebacterium casei LMG S-19264T (=DSM 44701T), isolated from a smear-ripened cheese.</title>
        <authorList>
            <consortium name="US DOE Joint Genome Institute (JGI-PGF)"/>
            <person name="Walter F."/>
            <person name="Albersmeier A."/>
            <person name="Kalinowski J."/>
            <person name="Ruckert C."/>
        </authorList>
    </citation>
    <scope>NUCLEOTIDE SEQUENCE [LARGE SCALE GENOMIC DNA]</scope>
    <source>
        <strain evidence="6 7">KCTC 19473</strain>
    </source>
</reference>
<keyword evidence="4" id="KW-0808">Transferase</keyword>
<dbReference type="Proteomes" id="UP000654947">
    <property type="component" value="Unassembled WGS sequence"/>
</dbReference>
<evidence type="ECO:0000256" key="3">
    <source>
        <dbReference type="ARBA" id="ARBA00022676"/>
    </source>
</evidence>
<dbReference type="PANTHER" id="PTHR12526:SF636">
    <property type="entry name" value="BLL3647 PROTEIN"/>
    <property type="match status" value="1"/>
</dbReference>
<evidence type="ECO:0000313" key="7">
    <source>
        <dbReference type="Proteomes" id="UP000654947"/>
    </source>
</evidence>
<dbReference type="AlphaFoldDB" id="A0A918XCQ6"/>
<evidence type="ECO:0000256" key="2">
    <source>
        <dbReference type="ARBA" id="ARBA00012588"/>
    </source>
</evidence>
<dbReference type="Pfam" id="PF13692">
    <property type="entry name" value="Glyco_trans_1_4"/>
    <property type="match status" value="1"/>
</dbReference>
<feature type="domain" description="Starch synthase catalytic" evidence="5">
    <location>
        <begin position="25"/>
        <end position="182"/>
    </location>
</feature>
<dbReference type="InterPro" id="IPR013534">
    <property type="entry name" value="Starch_synth_cat_dom"/>
</dbReference>
<name>A0A918XCQ6_9ACTN</name>
<evidence type="ECO:0000256" key="1">
    <source>
        <dbReference type="ARBA" id="ARBA00001478"/>
    </source>
</evidence>
<evidence type="ECO:0000259" key="5">
    <source>
        <dbReference type="Pfam" id="PF08323"/>
    </source>
</evidence>
<comment type="catalytic activity">
    <reaction evidence="1">
        <text>[(1-&gt;4)-alpha-D-glucosyl](n) + ADP-alpha-D-glucose = [(1-&gt;4)-alpha-D-glucosyl](n+1) + ADP + H(+)</text>
        <dbReference type="Rhea" id="RHEA:18189"/>
        <dbReference type="Rhea" id="RHEA-COMP:9584"/>
        <dbReference type="Rhea" id="RHEA-COMP:9587"/>
        <dbReference type="ChEBI" id="CHEBI:15378"/>
        <dbReference type="ChEBI" id="CHEBI:15444"/>
        <dbReference type="ChEBI" id="CHEBI:57498"/>
        <dbReference type="ChEBI" id="CHEBI:456216"/>
        <dbReference type="EC" id="2.4.1.21"/>
    </reaction>
</comment>